<sequence>MNNVITTIKNVTTTIKPVAPVVAGLILVIIGIMYMCFKDEQKKSSCTSWMLNVLIGFAIVYLAISIVNWFSGQVVGY</sequence>
<evidence type="ECO:0000256" key="1">
    <source>
        <dbReference type="SAM" id="Phobius"/>
    </source>
</evidence>
<evidence type="ECO:0008006" key="4">
    <source>
        <dbReference type="Google" id="ProtNLM"/>
    </source>
</evidence>
<dbReference type="Pfam" id="PF18895">
    <property type="entry name" value="T4SS_pilin"/>
    <property type="match status" value="1"/>
</dbReference>
<protein>
    <recommendedName>
        <fullName evidence="4">TrbC/VirB2 family protein</fullName>
    </recommendedName>
</protein>
<accession>A0A5M8RRV8</accession>
<proteinExistence type="predicted"/>
<reference evidence="2 3" key="1">
    <citation type="submission" date="2018-08" db="EMBL/GenBank/DDBJ databases">
        <title>Bacillus phenotypic plasticity.</title>
        <authorList>
            <person name="Hurtado E."/>
        </authorList>
    </citation>
    <scope>NUCLEOTIDE SEQUENCE [LARGE SCALE GENOMIC DNA]</scope>
    <source>
        <strain evidence="2 3">427</strain>
    </source>
</reference>
<dbReference type="EMBL" id="QSND01000002">
    <property type="protein sequence ID" value="KAA6451317.1"/>
    <property type="molecule type" value="Genomic_DNA"/>
</dbReference>
<feature type="transmembrane region" description="Helical" evidence="1">
    <location>
        <begin position="49"/>
        <end position="70"/>
    </location>
</feature>
<evidence type="ECO:0000313" key="2">
    <source>
        <dbReference type="EMBL" id="KAA6451317.1"/>
    </source>
</evidence>
<comment type="caution">
    <text evidence="2">The sequence shown here is derived from an EMBL/GenBank/DDBJ whole genome shotgun (WGS) entry which is preliminary data.</text>
</comment>
<organism evidence="2 3">
    <name type="scientific">Bacillus swezeyi</name>
    <dbReference type="NCBI Taxonomy" id="1925020"/>
    <lineage>
        <taxon>Bacteria</taxon>
        <taxon>Bacillati</taxon>
        <taxon>Bacillota</taxon>
        <taxon>Bacilli</taxon>
        <taxon>Bacillales</taxon>
        <taxon>Bacillaceae</taxon>
        <taxon>Bacillus</taxon>
    </lineage>
</organism>
<evidence type="ECO:0000313" key="3">
    <source>
        <dbReference type="Proteomes" id="UP000324326"/>
    </source>
</evidence>
<gene>
    <name evidence="2" type="ORF">DX927_11110</name>
</gene>
<dbReference type="InterPro" id="IPR043993">
    <property type="entry name" value="T4SS_pilin"/>
</dbReference>
<feature type="transmembrane region" description="Helical" evidence="1">
    <location>
        <begin position="18"/>
        <end position="37"/>
    </location>
</feature>
<name>A0A5M8RRV8_9BACI</name>
<keyword evidence="1" id="KW-0472">Membrane</keyword>
<keyword evidence="1" id="KW-0812">Transmembrane</keyword>
<dbReference type="AlphaFoldDB" id="A0A5M8RRV8"/>
<dbReference type="Proteomes" id="UP000324326">
    <property type="component" value="Unassembled WGS sequence"/>
</dbReference>
<dbReference type="RefSeq" id="WP_003186634.1">
    <property type="nucleotide sequence ID" value="NZ_QSND01000002.1"/>
</dbReference>
<keyword evidence="1" id="KW-1133">Transmembrane helix</keyword>